<dbReference type="Pfam" id="PF02151">
    <property type="entry name" value="UVR"/>
    <property type="match status" value="1"/>
</dbReference>
<dbReference type="GO" id="GO:0016887">
    <property type="term" value="F:ATP hydrolysis activity"/>
    <property type="evidence" value="ECO:0007669"/>
    <property type="project" value="InterPro"/>
</dbReference>
<dbReference type="InterPro" id="IPR004807">
    <property type="entry name" value="UvrB"/>
</dbReference>
<keyword evidence="5 12" id="KW-0227">DNA damage</keyword>
<dbReference type="InterPro" id="IPR036876">
    <property type="entry name" value="UVR_dom_sf"/>
</dbReference>
<evidence type="ECO:0000256" key="11">
    <source>
        <dbReference type="ARBA" id="ARBA00029504"/>
    </source>
</evidence>
<evidence type="ECO:0000256" key="7">
    <source>
        <dbReference type="ARBA" id="ARBA00022840"/>
    </source>
</evidence>
<dbReference type="Gene3D" id="4.10.860.10">
    <property type="entry name" value="UVR domain"/>
    <property type="match status" value="1"/>
</dbReference>
<dbReference type="PROSITE" id="PS51194">
    <property type="entry name" value="HELICASE_CTER"/>
    <property type="match status" value="1"/>
</dbReference>
<gene>
    <name evidence="17" type="ORF">AUJ23_00945</name>
</gene>
<evidence type="ECO:0000313" key="18">
    <source>
        <dbReference type="Proteomes" id="UP000181941"/>
    </source>
</evidence>
<evidence type="ECO:0000256" key="13">
    <source>
        <dbReference type="SAM" id="MobiDB-lite"/>
    </source>
</evidence>
<name>A0A1J4UC64_9BACT</name>
<dbReference type="Pfam" id="PF00271">
    <property type="entry name" value="Helicase_C"/>
    <property type="match status" value="1"/>
</dbReference>
<keyword evidence="7" id="KW-0067">ATP-binding</keyword>
<dbReference type="GO" id="GO:0003677">
    <property type="term" value="F:DNA binding"/>
    <property type="evidence" value="ECO:0007669"/>
    <property type="project" value="InterPro"/>
</dbReference>
<dbReference type="PROSITE" id="PS51192">
    <property type="entry name" value="HELICASE_ATP_BIND_1"/>
    <property type="match status" value="1"/>
</dbReference>
<dbReference type="PANTHER" id="PTHR24029">
    <property type="entry name" value="UVRABC SYSTEM PROTEIN B"/>
    <property type="match status" value="1"/>
</dbReference>
<feature type="domain" description="Helicase ATP-binding" evidence="15">
    <location>
        <begin position="38"/>
        <end position="268"/>
    </location>
</feature>
<evidence type="ECO:0000256" key="9">
    <source>
        <dbReference type="ARBA" id="ARBA00023204"/>
    </source>
</evidence>
<dbReference type="SUPFAM" id="SSF46600">
    <property type="entry name" value="C-terminal UvrC-binding domain of UvrB"/>
    <property type="match status" value="1"/>
</dbReference>
<proteinExistence type="inferred from homology"/>
<dbReference type="InterPro" id="IPR001943">
    <property type="entry name" value="UVR_dom"/>
</dbReference>
<protein>
    <recommendedName>
        <fullName evidence="11 12">UvrABC system protein B</fullName>
    </recommendedName>
</protein>
<feature type="compositionally biased region" description="Basic and acidic residues" evidence="13">
    <location>
        <begin position="773"/>
        <end position="782"/>
    </location>
</feature>
<dbReference type="EMBL" id="MNVC01000012">
    <property type="protein sequence ID" value="OIO20110.1"/>
    <property type="molecule type" value="Genomic_DNA"/>
</dbReference>
<dbReference type="SMART" id="SM00487">
    <property type="entry name" value="DEXDc"/>
    <property type="match status" value="1"/>
</dbReference>
<dbReference type="CDD" id="cd17916">
    <property type="entry name" value="DEXHc_UvrB"/>
    <property type="match status" value="1"/>
</dbReference>
<dbReference type="InterPro" id="IPR027417">
    <property type="entry name" value="P-loop_NTPase"/>
</dbReference>
<dbReference type="Proteomes" id="UP000181941">
    <property type="component" value="Unassembled WGS sequence"/>
</dbReference>
<evidence type="ECO:0000256" key="10">
    <source>
        <dbReference type="ARBA" id="ARBA00026033"/>
    </source>
</evidence>
<dbReference type="GO" id="GO:0009432">
    <property type="term" value="P:SOS response"/>
    <property type="evidence" value="ECO:0007669"/>
    <property type="project" value="UniProtKB-KW"/>
</dbReference>
<dbReference type="GO" id="GO:0005524">
    <property type="term" value="F:ATP binding"/>
    <property type="evidence" value="ECO:0007669"/>
    <property type="project" value="UniProtKB-KW"/>
</dbReference>
<evidence type="ECO:0000256" key="5">
    <source>
        <dbReference type="ARBA" id="ARBA00022763"/>
    </source>
</evidence>
<keyword evidence="4" id="KW-0547">Nucleotide-binding</keyword>
<comment type="caution">
    <text evidence="17">The sequence shown here is derived from an EMBL/GenBank/DDBJ whole genome shotgun (WGS) entry which is preliminary data.</text>
</comment>
<dbReference type="PANTHER" id="PTHR24029:SF0">
    <property type="entry name" value="UVRABC SYSTEM PROTEIN B"/>
    <property type="match status" value="1"/>
</dbReference>
<evidence type="ECO:0000256" key="4">
    <source>
        <dbReference type="ARBA" id="ARBA00022741"/>
    </source>
</evidence>
<dbReference type="InterPro" id="IPR001650">
    <property type="entry name" value="Helicase_C-like"/>
</dbReference>
<dbReference type="Pfam" id="PF12344">
    <property type="entry name" value="UvrB"/>
    <property type="match status" value="1"/>
</dbReference>
<evidence type="ECO:0000259" key="14">
    <source>
        <dbReference type="PROSITE" id="PS50151"/>
    </source>
</evidence>
<keyword evidence="3" id="KW-0963">Cytoplasm</keyword>
<evidence type="ECO:0000256" key="8">
    <source>
        <dbReference type="ARBA" id="ARBA00022881"/>
    </source>
</evidence>
<accession>A0A1J4UC64</accession>
<evidence type="ECO:0000256" key="3">
    <source>
        <dbReference type="ARBA" id="ARBA00022490"/>
    </source>
</evidence>
<organism evidence="17 18">
    <name type="scientific">Candidatus Magasanikbacteria bacterium CG1_02_32_51</name>
    <dbReference type="NCBI Taxonomy" id="1805238"/>
    <lineage>
        <taxon>Bacteria</taxon>
        <taxon>Candidatus Magasanikiibacteriota</taxon>
    </lineage>
</organism>
<dbReference type="GO" id="GO:0006289">
    <property type="term" value="P:nucleotide-excision repair"/>
    <property type="evidence" value="ECO:0007669"/>
    <property type="project" value="InterPro"/>
</dbReference>
<dbReference type="SMART" id="SM00490">
    <property type="entry name" value="HELICc"/>
    <property type="match status" value="1"/>
</dbReference>
<dbReference type="GO" id="GO:0005737">
    <property type="term" value="C:cytoplasm"/>
    <property type="evidence" value="ECO:0007669"/>
    <property type="project" value="UniProtKB-SubCell"/>
</dbReference>
<comment type="similarity">
    <text evidence="2 12">Belongs to the UvrB family.</text>
</comment>
<feature type="domain" description="UVR" evidence="14">
    <location>
        <begin position="739"/>
        <end position="774"/>
    </location>
</feature>
<evidence type="ECO:0000256" key="2">
    <source>
        <dbReference type="ARBA" id="ARBA00008533"/>
    </source>
</evidence>
<dbReference type="Pfam" id="PF04851">
    <property type="entry name" value="ResIII"/>
    <property type="match status" value="1"/>
</dbReference>
<dbReference type="AlphaFoldDB" id="A0A1J4UC64"/>
<evidence type="ECO:0000313" key="17">
    <source>
        <dbReference type="EMBL" id="OIO20110.1"/>
    </source>
</evidence>
<evidence type="ECO:0000256" key="12">
    <source>
        <dbReference type="RuleBase" id="RU003587"/>
    </source>
</evidence>
<keyword evidence="8 12" id="KW-0267">Excision nuclease</keyword>
<evidence type="ECO:0000256" key="1">
    <source>
        <dbReference type="ARBA" id="ARBA00004496"/>
    </source>
</evidence>
<evidence type="ECO:0000259" key="16">
    <source>
        <dbReference type="PROSITE" id="PS51194"/>
    </source>
</evidence>
<dbReference type="GO" id="GO:0009380">
    <property type="term" value="C:excinuclease repair complex"/>
    <property type="evidence" value="ECO:0007669"/>
    <property type="project" value="InterPro"/>
</dbReference>
<sequence>MVKWWKYNFFEMDKHKFKLKSKYKPAGSQPEAIKGLVFGLQKDYKNQTLLGVTGSGKTFTVANVIEKVQMPTLVIAHNKTLAAQLCNEFREFFPDNAVEYFVSYYDYYQPEAYMPGSDTYIEKEAQINEEIDRLRHACTQALITRSDVIVVASVSAIYNLGNPLDYEKTVLHLEVGQNLDRRGMLEKLVSMQFDRNNTELKRGQFRMRGQVFEIMPVNEELIYRFEISDKIDLIEIVDPITRNILSSSTRGSSTSTSLRSGSLRTNVLSDVWFFPAKHYVINENEQLQAFSTIENELKDRLEFFKKHSKALEYERLKRKVKYDLEMIKEVGYCSGIENYSRHFDGRKEGEPAFTLIDYFKYAAGTSPASSGSESTSPNRRGADVVKNKGFLTIIDESHVTLPQIRGMYFGDKARKENLIEHGFRLPSALDNRPLIFDEFINRTQKTIFVSATPAEYEIKNSGQVVEQIVRPTGLIDPEIIICSVTGGKVLPLVGGVTLPRRVRLGWRGGLQANENVVTQDGPLPTSPNRGGVSRSQVEDVMERIQVRVKQGERTLVTTLTKRMAEDLSDYLKEQKIKVEYLHSDIKTIERIEIITKLRKGEIDVIVGVNLLREGLDIPEVSLVAILDADKEGFLRNETSLVQTIGRAARNVNGQVVMYADEMTKSIDRAVFETQRRREIQLAYNKKHNITPKTIEKNIRNILEEFGLTSTSIKNTKTKSNRRDRSILNLDIMGDARPLKEIIKEKEFKMREAATKLEFELAALLRDEVRELKAREKTGDSRKSGKSIPPKVDSSTRESRKSQKLKSKIVKYL</sequence>
<feature type="compositionally biased region" description="Basic residues" evidence="13">
    <location>
        <begin position="801"/>
        <end position="812"/>
    </location>
</feature>
<dbReference type="InterPro" id="IPR014001">
    <property type="entry name" value="Helicase_ATP-bd"/>
</dbReference>
<dbReference type="InterPro" id="IPR006935">
    <property type="entry name" value="Helicase/UvrB_N"/>
</dbReference>
<dbReference type="CDD" id="cd18790">
    <property type="entry name" value="SF2_C_UvrB"/>
    <property type="match status" value="1"/>
</dbReference>
<comment type="subcellular location">
    <subcellularLocation>
        <location evidence="1 12">Cytoplasm</location>
    </subcellularLocation>
</comment>
<dbReference type="GO" id="GO:0004518">
    <property type="term" value="F:nuclease activity"/>
    <property type="evidence" value="ECO:0007669"/>
    <property type="project" value="UniProtKB-KW"/>
</dbReference>
<dbReference type="STRING" id="1805238.AUJ23_00945"/>
<dbReference type="PROSITE" id="PS50151">
    <property type="entry name" value="UVR"/>
    <property type="match status" value="1"/>
</dbReference>
<comment type="subunit">
    <text evidence="10 12">Forms a heterotetramer with UvrA during the search for lesions. Interacts with UvrC in an incision complex.</text>
</comment>
<dbReference type="SUPFAM" id="SSF52540">
    <property type="entry name" value="P-loop containing nucleoside triphosphate hydrolases"/>
    <property type="match status" value="2"/>
</dbReference>
<evidence type="ECO:0000256" key="6">
    <source>
        <dbReference type="ARBA" id="ARBA00022769"/>
    </source>
</evidence>
<evidence type="ECO:0000259" key="15">
    <source>
        <dbReference type="PROSITE" id="PS51192"/>
    </source>
</evidence>
<keyword evidence="6 12" id="KW-0228">DNA excision</keyword>
<dbReference type="Gene3D" id="3.40.50.300">
    <property type="entry name" value="P-loop containing nucleotide triphosphate hydrolases"/>
    <property type="match status" value="3"/>
</dbReference>
<keyword evidence="9 12" id="KW-0234">DNA repair</keyword>
<dbReference type="InterPro" id="IPR024759">
    <property type="entry name" value="UvrB_YAD/RRR_dom"/>
</dbReference>
<feature type="domain" description="Helicase C-terminal" evidence="16">
    <location>
        <begin position="536"/>
        <end position="702"/>
    </location>
</feature>
<keyword evidence="12" id="KW-0742">SOS response</keyword>
<feature type="region of interest" description="Disordered" evidence="13">
    <location>
        <begin position="773"/>
        <end position="812"/>
    </location>
</feature>
<dbReference type="InterPro" id="IPR041471">
    <property type="entry name" value="UvrB_inter"/>
</dbReference>
<reference evidence="17 18" key="1">
    <citation type="journal article" date="2016" name="Environ. Microbiol.">
        <title>Genomic resolution of a cold subsurface aquifer community provides metabolic insights for novel microbes adapted to high CO concentrations.</title>
        <authorList>
            <person name="Probst A.J."/>
            <person name="Castelle C.J."/>
            <person name="Singh A."/>
            <person name="Brown C.T."/>
            <person name="Anantharaman K."/>
            <person name="Sharon I."/>
            <person name="Hug L.A."/>
            <person name="Burstein D."/>
            <person name="Emerson J.B."/>
            <person name="Thomas B.C."/>
            <person name="Banfield J.F."/>
        </authorList>
    </citation>
    <scope>NUCLEOTIDE SEQUENCE [LARGE SCALE GENOMIC DNA]</scope>
    <source>
        <strain evidence="17">CG1_02_32_51</strain>
    </source>
</reference>
<dbReference type="Pfam" id="PF17757">
    <property type="entry name" value="UvrB_inter"/>
    <property type="match status" value="1"/>
</dbReference>